<comment type="similarity">
    <text evidence="2">Belongs to the polysaccharide deacetylase family.</text>
</comment>
<comment type="caution">
    <text evidence="6">The sequence shown here is derived from an EMBL/GenBank/DDBJ whole genome shotgun (WGS) entry which is preliminary data.</text>
</comment>
<protein>
    <recommendedName>
        <fullName evidence="3">Chitooligosaccharide deacetylase</fullName>
    </recommendedName>
    <alternativeName>
        <fullName evidence="4">Nodulation protein B</fullName>
    </alternativeName>
</protein>
<dbReference type="PROSITE" id="PS51677">
    <property type="entry name" value="NODB"/>
    <property type="match status" value="1"/>
</dbReference>
<gene>
    <name evidence="6" type="ORF">CR165_22240</name>
</gene>
<dbReference type="AlphaFoldDB" id="A0A2U1UY92"/>
<dbReference type="RefSeq" id="WP_109519118.1">
    <property type="nucleotide sequence ID" value="NZ_PDOA01000029.1"/>
</dbReference>
<dbReference type="Pfam" id="PF01522">
    <property type="entry name" value="Polysacc_deac_1"/>
    <property type="match status" value="1"/>
</dbReference>
<evidence type="ECO:0000256" key="2">
    <source>
        <dbReference type="ARBA" id="ARBA00010973"/>
    </source>
</evidence>
<dbReference type="Proteomes" id="UP000245048">
    <property type="component" value="Unassembled WGS sequence"/>
</dbReference>
<keyword evidence="7" id="KW-1185">Reference proteome</keyword>
<dbReference type="SUPFAM" id="SSF88713">
    <property type="entry name" value="Glycoside hydrolase/deacetylase"/>
    <property type="match status" value="1"/>
</dbReference>
<name>A0A2U1UY92_9PROT</name>
<evidence type="ECO:0000256" key="4">
    <source>
        <dbReference type="ARBA" id="ARBA00032976"/>
    </source>
</evidence>
<dbReference type="EMBL" id="PDOA01000029">
    <property type="protein sequence ID" value="PWC26610.1"/>
    <property type="molecule type" value="Genomic_DNA"/>
</dbReference>
<dbReference type="InterPro" id="IPR011330">
    <property type="entry name" value="Glyco_hydro/deAcase_b/a-brl"/>
</dbReference>
<evidence type="ECO:0000313" key="7">
    <source>
        <dbReference type="Proteomes" id="UP000245048"/>
    </source>
</evidence>
<feature type="domain" description="NodB homology" evidence="5">
    <location>
        <begin position="26"/>
        <end position="262"/>
    </location>
</feature>
<evidence type="ECO:0000256" key="1">
    <source>
        <dbReference type="ARBA" id="ARBA00003236"/>
    </source>
</evidence>
<dbReference type="InterPro" id="IPR002509">
    <property type="entry name" value="NODB_dom"/>
</dbReference>
<organism evidence="6 7">
    <name type="scientific">Teichococcus aestuarii</name>
    <dbReference type="NCBI Taxonomy" id="568898"/>
    <lineage>
        <taxon>Bacteria</taxon>
        <taxon>Pseudomonadati</taxon>
        <taxon>Pseudomonadota</taxon>
        <taxon>Alphaproteobacteria</taxon>
        <taxon>Acetobacterales</taxon>
        <taxon>Roseomonadaceae</taxon>
        <taxon>Roseomonas</taxon>
    </lineage>
</organism>
<sequence>MPRHIACLSYDFDTWSGFAARGMMTPTPISRGEFGVVGAGRILDLLASRGIKGSWYIPGVVIETYPEACERVVAGGHEIGHHGWSHIPPAELPPQQEAEEFARAVESIRRLTGQGPAGYRSPAWDLSAQSIDLMIQHGCRYDSSMMGHDCEPYFARRGDKVAVDAPLAFGETTDLVEVPISWSLDDHPHFEFFRTAAGIMPGLANADAVLANWLADFEYMCRTTEWGVLVYTFHPYVSGRGHRMLMMEKLIDGLGRMGADFLTLDQVQQEFRARQGGQAASPSPLPR</sequence>
<dbReference type="PANTHER" id="PTHR47561">
    <property type="entry name" value="POLYSACCHARIDE DEACETYLASE FAMILY PROTEIN (AFU_ORTHOLOGUE AFUA_6G05030)"/>
    <property type="match status" value="1"/>
</dbReference>
<evidence type="ECO:0000256" key="3">
    <source>
        <dbReference type="ARBA" id="ARBA00020071"/>
    </source>
</evidence>
<dbReference type="InterPro" id="IPR037950">
    <property type="entry name" value="PgdA-like"/>
</dbReference>
<proteinExistence type="inferred from homology"/>
<dbReference type="PANTHER" id="PTHR47561:SF1">
    <property type="entry name" value="POLYSACCHARIDE DEACETYLASE FAMILY PROTEIN (AFU_ORTHOLOGUE AFUA_6G05030)"/>
    <property type="match status" value="1"/>
</dbReference>
<comment type="function">
    <text evidence="1">Is involved in generating a small heat-stable compound (Nod), an acylated oligomer of N-acetylglucosamine, that stimulates mitosis in various plant protoplasts.</text>
</comment>
<evidence type="ECO:0000313" key="6">
    <source>
        <dbReference type="EMBL" id="PWC26610.1"/>
    </source>
</evidence>
<dbReference type="OrthoDB" id="9784220at2"/>
<dbReference type="CDD" id="cd10938">
    <property type="entry name" value="CE4_HpPgdA_like"/>
    <property type="match status" value="1"/>
</dbReference>
<evidence type="ECO:0000259" key="5">
    <source>
        <dbReference type="PROSITE" id="PS51677"/>
    </source>
</evidence>
<accession>A0A2U1UY92</accession>
<dbReference type="GO" id="GO:0016810">
    <property type="term" value="F:hydrolase activity, acting on carbon-nitrogen (but not peptide) bonds"/>
    <property type="evidence" value="ECO:0007669"/>
    <property type="project" value="InterPro"/>
</dbReference>
<reference evidence="7" key="1">
    <citation type="submission" date="2017-10" db="EMBL/GenBank/DDBJ databases">
        <authorList>
            <person name="Toshchakov S.V."/>
            <person name="Goeva M.A."/>
        </authorList>
    </citation>
    <scope>NUCLEOTIDE SEQUENCE [LARGE SCALE GENOMIC DNA]</scope>
    <source>
        <strain evidence="7">JR1/69-1-13</strain>
    </source>
</reference>
<dbReference type="Gene3D" id="3.20.20.370">
    <property type="entry name" value="Glycoside hydrolase/deacetylase"/>
    <property type="match status" value="1"/>
</dbReference>
<dbReference type="GO" id="GO:0005975">
    <property type="term" value="P:carbohydrate metabolic process"/>
    <property type="evidence" value="ECO:0007669"/>
    <property type="project" value="InterPro"/>
</dbReference>